<evidence type="ECO:0000313" key="1">
    <source>
        <dbReference type="EMBL" id="KAK8852484.1"/>
    </source>
</evidence>
<proteinExistence type="predicted"/>
<sequence>MLMRIYDYQYEHHSLKNIKEIKAEIDIIQREINYFKVLPALNLNIWFQSKCINQLQIGKIQLNTAFKPEIETRVILQLTKLSKKLEKSIIKNRESYILKNQIVQHIFQIIEQSPNQENYIQCEKCVHHFLDFLENNDNQIPNSLILQPGYTPKIYLYTEDDNIELYKHVIWFSQTKAIVDRIIDPHNKKIYEDIFELNKIPEMQSSAHLLTKELLKTNFNDNYEFSPQIKDSIYSTLNAHF</sequence>
<reference evidence="1 2" key="1">
    <citation type="submission" date="2024-04" db="EMBL/GenBank/DDBJ databases">
        <title>Tritrichomonas musculus Genome.</title>
        <authorList>
            <person name="Alves-Ferreira E."/>
            <person name="Grigg M."/>
            <person name="Lorenzi H."/>
            <person name="Galac M."/>
        </authorList>
    </citation>
    <scope>NUCLEOTIDE SEQUENCE [LARGE SCALE GENOMIC DNA]</scope>
    <source>
        <strain evidence="1 2">EAF2021</strain>
    </source>
</reference>
<accession>A0ABR2HUH5</accession>
<keyword evidence="2" id="KW-1185">Reference proteome</keyword>
<protein>
    <submittedName>
        <fullName evidence="1">Uncharacterized protein</fullName>
    </submittedName>
</protein>
<dbReference type="EMBL" id="JAPFFF010000023">
    <property type="protein sequence ID" value="KAK8852484.1"/>
    <property type="molecule type" value="Genomic_DNA"/>
</dbReference>
<dbReference type="Proteomes" id="UP001470230">
    <property type="component" value="Unassembled WGS sequence"/>
</dbReference>
<name>A0ABR2HUH5_9EUKA</name>
<gene>
    <name evidence="1" type="ORF">M9Y10_017460</name>
</gene>
<comment type="caution">
    <text evidence="1">The sequence shown here is derived from an EMBL/GenBank/DDBJ whole genome shotgun (WGS) entry which is preliminary data.</text>
</comment>
<organism evidence="1 2">
    <name type="scientific">Tritrichomonas musculus</name>
    <dbReference type="NCBI Taxonomy" id="1915356"/>
    <lineage>
        <taxon>Eukaryota</taxon>
        <taxon>Metamonada</taxon>
        <taxon>Parabasalia</taxon>
        <taxon>Tritrichomonadida</taxon>
        <taxon>Tritrichomonadidae</taxon>
        <taxon>Tritrichomonas</taxon>
    </lineage>
</organism>
<evidence type="ECO:0000313" key="2">
    <source>
        <dbReference type="Proteomes" id="UP001470230"/>
    </source>
</evidence>